<dbReference type="PROSITE" id="PS50119">
    <property type="entry name" value="ZF_BBOX"/>
    <property type="match status" value="1"/>
</dbReference>
<organism evidence="3 4">
    <name type="scientific">Ceratopteris richardii</name>
    <name type="common">Triangle waterfern</name>
    <dbReference type="NCBI Taxonomy" id="49495"/>
    <lineage>
        <taxon>Eukaryota</taxon>
        <taxon>Viridiplantae</taxon>
        <taxon>Streptophyta</taxon>
        <taxon>Embryophyta</taxon>
        <taxon>Tracheophyta</taxon>
        <taxon>Polypodiopsida</taxon>
        <taxon>Polypodiidae</taxon>
        <taxon>Polypodiales</taxon>
        <taxon>Pteridineae</taxon>
        <taxon>Pteridaceae</taxon>
        <taxon>Parkerioideae</taxon>
        <taxon>Ceratopteris</taxon>
    </lineage>
</organism>
<dbReference type="InterPro" id="IPR006734">
    <property type="entry name" value="PLATZ"/>
</dbReference>
<dbReference type="GO" id="GO:0008270">
    <property type="term" value="F:zinc ion binding"/>
    <property type="evidence" value="ECO:0007669"/>
    <property type="project" value="UniProtKB-KW"/>
</dbReference>
<dbReference type="OrthoDB" id="1908108at2759"/>
<accession>A0A8T2TEU6</accession>
<dbReference type="InterPro" id="IPR000315">
    <property type="entry name" value="Znf_B-box"/>
</dbReference>
<feature type="domain" description="B box-type" evidence="2">
    <location>
        <begin position="21"/>
        <end position="59"/>
    </location>
</feature>
<dbReference type="EMBL" id="CM035418">
    <property type="protein sequence ID" value="KAH7421092.1"/>
    <property type="molecule type" value="Genomic_DNA"/>
</dbReference>
<dbReference type="Proteomes" id="UP000825935">
    <property type="component" value="Chromosome 13"/>
</dbReference>
<dbReference type="Pfam" id="PF04640">
    <property type="entry name" value="PLATZ"/>
    <property type="match status" value="1"/>
</dbReference>
<dbReference type="PANTHER" id="PTHR31065">
    <property type="entry name" value="PLATZ TRANSCRIPTION FACTOR FAMILY PROTEIN"/>
    <property type="match status" value="1"/>
</dbReference>
<evidence type="ECO:0000313" key="4">
    <source>
        <dbReference type="Proteomes" id="UP000825935"/>
    </source>
</evidence>
<keyword evidence="1" id="KW-0479">Metal-binding</keyword>
<dbReference type="AlphaFoldDB" id="A0A8T2TEU6"/>
<keyword evidence="1" id="KW-0863">Zinc-finger</keyword>
<keyword evidence="4" id="KW-1185">Reference proteome</keyword>
<dbReference type="PANTHER" id="PTHR31065:SF1">
    <property type="entry name" value="OS09G0116050 PROTEIN"/>
    <property type="match status" value="1"/>
</dbReference>
<name>A0A8T2TEU6_CERRI</name>
<reference evidence="3" key="1">
    <citation type="submission" date="2021-08" db="EMBL/GenBank/DDBJ databases">
        <title>WGS assembly of Ceratopteris richardii.</title>
        <authorList>
            <person name="Marchant D.B."/>
            <person name="Chen G."/>
            <person name="Jenkins J."/>
            <person name="Shu S."/>
            <person name="Leebens-Mack J."/>
            <person name="Grimwood J."/>
            <person name="Schmutz J."/>
            <person name="Soltis P."/>
            <person name="Soltis D."/>
            <person name="Chen Z.-H."/>
        </authorList>
    </citation>
    <scope>NUCLEOTIDE SEQUENCE</scope>
    <source>
        <strain evidence="3">Whitten #5841</strain>
        <tissue evidence="3">Leaf</tissue>
    </source>
</reference>
<gene>
    <name evidence="3" type="ORF">KP509_13G040100</name>
</gene>
<proteinExistence type="predicted"/>
<sequence length="335" mass="37038">MGGEQQQWIQALLRESYFGPCDIHGSARKNERNVFCAHCCLAICQHCTPLHAKHPLLQVRRYVYHDVIRLSDIERWVNCEHVQAYIVNSAKVVFLNQRPHSKPAKGIVNACETCDRILQDGWRFCSLACKLDAYFRKGVTGTGMIKSTISASIRHCRKHGDDEHLSSNCVFPDLTSSSVSPSSSVSTANDDGSPLSPHALLPLGCGLVKSSDPKLVRKMHTSRLYGHTERNQSPSSSPILSSSIQSLISSSSQGALKWARASKWALNSNFAKYMPFTSHDASLSAMEINSLDDSAAYSFSSNTAVLPNVSICSQYARRFPPSKRRKSTPHRSPVC</sequence>
<comment type="caution">
    <text evidence="3">The sequence shown here is derived from an EMBL/GenBank/DDBJ whole genome shotgun (WGS) entry which is preliminary data.</text>
</comment>
<keyword evidence="1" id="KW-0862">Zinc</keyword>
<evidence type="ECO:0000313" key="3">
    <source>
        <dbReference type="EMBL" id="KAH7421092.1"/>
    </source>
</evidence>
<evidence type="ECO:0000259" key="2">
    <source>
        <dbReference type="PROSITE" id="PS50119"/>
    </source>
</evidence>
<evidence type="ECO:0000256" key="1">
    <source>
        <dbReference type="PROSITE-ProRule" id="PRU00024"/>
    </source>
</evidence>
<protein>
    <recommendedName>
        <fullName evidence="2">B box-type domain-containing protein</fullName>
    </recommendedName>
</protein>